<feature type="compositionally biased region" description="Low complexity" evidence="7">
    <location>
        <begin position="49"/>
        <end position="59"/>
    </location>
</feature>
<organism evidence="9 10">
    <name type="scientific">Digitaria exilis</name>
    <dbReference type="NCBI Taxonomy" id="1010633"/>
    <lineage>
        <taxon>Eukaryota</taxon>
        <taxon>Viridiplantae</taxon>
        <taxon>Streptophyta</taxon>
        <taxon>Embryophyta</taxon>
        <taxon>Tracheophyta</taxon>
        <taxon>Spermatophyta</taxon>
        <taxon>Magnoliopsida</taxon>
        <taxon>Liliopsida</taxon>
        <taxon>Poales</taxon>
        <taxon>Poaceae</taxon>
        <taxon>PACMAD clade</taxon>
        <taxon>Panicoideae</taxon>
        <taxon>Panicodae</taxon>
        <taxon>Paniceae</taxon>
        <taxon>Anthephorinae</taxon>
        <taxon>Digitaria</taxon>
    </lineage>
</organism>
<sequence>MKLVLCFCICVVLVIASAPVQLSDSTSLLGRRWLQDAVIVASGAAGNTMTTSTSVSAMSQEPAAEVPCDGSKRLSPGGPNPQHH</sequence>
<gene>
    <name evidence="9" type="ORF">HU200_011376</name>
</gene>
<comment type="caution">
    <text evidence="9">The sequence shown here is derived from an EMBL/GenBank/DDBJ whole genome shotgun (WGS) entry which is preliminary data.</text>
</comment>
<dbReference type="GO" id="GO:0033612">
    <property type="term" value="F:receptor serine/threonine kinase binding"/>
    <property type="evidence" value="ECO:0007669"/>
    <property type="project" value="TreeGrafter"/>
</dbReference>
<evidence type="ECO:0000256" key="3">
    <source>
        <dbReference type="ARBA" id="ARBA00022525"/>
    </source>
</evidence>
<evidence type="ECO:0000256" key="5">
    <source>
        <dbReference type="ARBA" id="ARBA00023180"/>
    </source>
</evidence>
<feature type="signal peptide" evidence="8">
    <location>
        <begin position="1"/>
        <end position="16"/>
    </location>
</feature>
<feature type="region of interest" description="Disordered" evidence="7">
    <location>
        <begin position="49"/>
        <end position="84"/>
    </location>
</feature>
<comment type="subcellular location">
    <subcellularLocation>
        <location evidence="1">Secreted</location>
    </subcellularLocation>
</comment>
<evidence type="ECO:0000256" key="7">
    <source>
        <dbReference type="SAM" id="MobiDB-lite"/>
    </source>
</evidence>
<dbReference type="Proteomes" id="UP000636709">
    <property type="component" value="Unassembled WGS sequence"/>
</dbReference>
<evidence type="ECO:0000256" key="4">
    <source>
        <dbReference type="ARBA" id="ARBA00022729"/>
    </source>
</evidence>
<evidence type="ECO:0000256" key="6">
    <source>
        <dbReference type="ARBA" id="ARBA00023278"/>
    </source>
</evidence>
<dbReference type="OrthoDB" id="691169at2759"/>
<feature type="chain" id="PRO_5032319731" evidence="8">
    <location>
        <begin position="17"/>
        <end position="84"/>
    </location>
</feature>
<keyword evidence="5" id="KW-0325">Glycoprotein</keyword>
<comment type="similarity">
    <text evidence="2">Belongs to the CLV3/ESR signal peptide family.</text>
</comment>
<accession>A0A835FI77</accession>
<evidence type="ECO:0000256" key="8">
    <source>
        <dbReference type="SAM" id="SignalP"/>
    </source>
</evidence>
<name>A0A835FI77_9POAL</name>
<keyword evidence="10" id="KW-1185">Reference proteome</keyword>
<dbReference type="PANTHER" id="PTHR33869">
    <property type="entry name" value="CLAVATA3/ESR (CLE)-RELATED PROTEIN 3"/>
    <property type="match status" value="1"/>
</dbReference>
<protein>
    <submittedName>
        <fullName evidence="9">Uncharacterized protein</fullName>
    </submittedName>
</protein>
<dbReference type="GO" id="GO:0005576">
    <property type="term" value="C:extracellular region"/>
    <property type="evidence" value="ECO:0007669"/>
    <property type="project" value="UniProtKB-SubCell"/>
</dbReference>
<evidence type="ECO:0000256" key="1">
    <source>
        <dbReference type="ARBA" id="ARBA00004613"/>
    </source>
</evidence>
<evidence type="ECO:0000256" key="2">
    <source>
        <dbReference type="ARBA" id="ARBA00005416"/>
    </source>
</evidence>
<evidence type="ECO:0000313" key="10">
    <source>
        <dbReference type="Proteomes" id="UP000636709"/>
    </source>
</evidence>
<reference evidence="9" key="1">
    <citation type="submission" date="2020-07" db="EMBL/GenBank/DDBJ databases">
        <title>Genome sequence and genetic diversity analysis of an under-domesticated orphan crop, white fonio (Digitaria exilis).</title>
        <authorList>
            <person name="Bennetzen J.L."/>
            <person name="Chen S."/>
            <person name="Ma X."/>
            <person name="Wang X."/>
            <person name="Yssel A.E.J."/>
            <person name="Chaluvadi S.R."/>
            <person name="Johnson M."/>
            <person name="Gangashetty P."/>
            <person name="Hamidou F."/>
            <person name="Sanogo M.D."/>
            <person name="Zwaenepoel A."/>
            <person name="Wallace J."/>
            <person name="Van De Peer Y."/>
            <person name="Van Deynze A."/>
        </authorList>
    </citation>
    <scope>NUCLEOTIDE SEQUENCE</scope>
    <source>
        <tissue evidence="9">Leaves</tissue>
    </source>
</reference>
<evidence type="ECO:0000313" key="9">
    <source>
        <dbReference type="EMBL" id="KAF8754839.1"/>
    </source>
</evidence>
<dbReference type="InterPro" id="IPR039616">
    <property type="entry name" value="CLE1-4"/>
</dbReference>
<proteinExistence type="inferred from homology"/>
<dbReference type="AlphaFoldDB" id="A0A835FI77"/>
<dbReference type="PANTHER" id="PTHR33869:SF17">
    <property type="entry name" value="OS06G0534200 PROTEIN"/>
    <property type="match status" value="1"/>
</dbReference>
<keyword evidence="3" id="KW-0964">Secreted</keyword>
<keyword evidence="6" id="KW-0379">Hydroxylation</keyword>
<keyword evidence="4 8" id="KW-0732">Signal</keyword>
<dbReference type="EMBL" id="JACEFO010000844">
    <property type="protein sequence ID" value="KAF8754839.1"/>
    <property type="molecule type" value="Genomic_DNA"/>
</dbReference>